<evidence type="ECO:0000256" key="2">
    <source>
        <dbReference type="ARBA" id="ARBA00006679"/>
    </source>
</evidence>
<dbReference type="AlphaFoldDB" id="A0A2T0SW37"/>
<dbReference type="EMBL" id="PVTE01000010">
    <property type="protein sequence ID" value="PRY37628.1"/>
    <property type="molecule type" value="Genomic_DNA"/>
</dbReference>
<comment type="caution">
    <text evidence="8">The sequence shown here is derived from an EMBL/GenBank/DDBJ whole genome shotgun (WGS) entry which is preliminary data.</text>
</comment>
<dbReference type="PANTHER" id="PTHR33452:SF1">
    <property type="entry name" value="INNER MEMBRANE PROTEIN YPHA-RELATED"/>
    <property type="match status" value="1"/>
</dbReference>
<sequence length="138" mass="14958">MNSLISTRYTTAMVDGALLLLRIGTAVLMIPHGLQKLNGFDKMQNEFVSFLGLSPKLSLVLAMSAELGCSLLLLVGLFTRFATVPLIITMLTALFVAHQGALFGDGEKNGLFITMLLVLLILGPGEYSLDARLGKRRF</sequence>
<dbReference type="RefSeq" id="WP_106138348.1">
    <property type="nucleotide sequence ID" value="NZ_PVTE01000010.1"/>
</dbReference>
<organism evidence="8 9">
    <name type="scientific">Spirosoma oryzae</name>
    <dbReference type="NCBI Taxonomy" id="1469603"/>
    <lineage>
        <taxon>Bacteria</taxon>
        <taxon>Pseudomonadati</taxon>
        <taxon>Bacteroidota</taxon>
        <taxon>Cytophagia</taxon>
        <taxon>Cytophagales</taxon>
        <taxon>Cytophagaceae</taxon>
        <taxon>Spirosoma</taxon>
    </lineage>
</organism>
<name>A0A2T0SW37_9BACT</name>
<gene>
    <name evidence="8" type="ORF">CLV58_11097</name>
</gene>
<comment type="similarity">
    <text evidence="2">Belongs to the DoxX family.</text>
</comment>
<feature type="transmembrane region" description="Helical" evidence="7">
    <location>
        <begin position="110"/>
        <end position="129"/>
    </location>
</feature>
<dbReference type="Proteomes" id="UP000238375">
    <property type="component" value="Unassembled WGS sequence"/>
</dbReference>
<comment type="subcellular location">
    <subcellularLocation>
        <location evidence="1">Cell membrane</location>
        <topology evidence="1">Multi-pass membrane protein</topology>
    </subcellularLocation>
</comment>
<evidence type="ECO:0000256" key="6">
    <source>
        <dbReference type="ARBA" id="ARBA00023136"/>
    </source>
</evidence>
<dbReference type="OrthoDB" id="9813193at2"/>
<reference evidence="8 9" key="1">
    <citation type="submission" date="2018-03" db="EMBL/GenBank/DDBJ databases">
        <title>Genomic Encyclopedia of Archaeal and Bacterial Type Strains, Phase II (KMG-II): from individual species to whole genera.</title>
        <authorList>
            <person name="Goeker M."/>
        </authorList>
    </citation>
    <scope>NUCLEOTIDE SEQUENCE [LARGE SCALE GENOMIC DNA]</scope>
    <source>
        <strain evidence="8 9">DSM 28354</strain>
    </source>
</reference>
<evidence type="ECO:0000256" key="7">
    <source>
        <dbReference type="SAM" id="Phobius"/>
    </source>
</evidence>
<proteinExistence type="inferred from homology"/>
<evidence type="ECO:0000256" key="3">
    <source>
        <dbReference type="ARBA" id="ARBA00022475"/>
    </source>
</evidence>
<feature type="transmembrane region" description="Helical" evidence="7">
    <location>
        <begin position="84"/>
        <end position="104"/>
    </location>
</feature>
<protein>
    <submittedName>
        <fullName evidence="8">Putative oxidoreductase</fullName>
    </submittedName>
</protein>
<dbReference type="InterPro" id="IPR032808">
    <property type="entry name" value="DoxX"/>
</dbReference>
<feature type="transmembrane region" description="Helical" evidence="7">
    <location>
        <begin position="12"/>
        <end position="34"/>
    </location>
</feature>
<dbReference type="Pfam" id="PF07681">
    <property type="entry name" value="DoxX"/>
    <property type="match status" value="1"/>
</dbReference>
<accession>A0A2T0SW37</accession>
<dbReference type="GO" id="GO:0005886">
    <property type="term" value="C:plasma membrane"/>
    <property type="evidence" value="ECO:0007669"/>
    <property type="project" value="UniProtKB-SubCell"/>
</dbReference>
<keyword evidence="6 7" id="KW-0472">Membrane</keyword>
<keyword evidence="5 7" id="KW-1133">Transmembrane helix</keyword>
<dbReference type="PANTHER" id="PTHR33452">
    <property type="entry name" value="OXIDOREDUCTASE CATD-RELATED"/>
    <property type="match status" value="1"/>
</dbReference>
<keyword evidence="4 7" id="KW-0812">Transmembrane</keyword>
<dbReference type="InterPro" id="IPR051907">
    <property type="entry name" value="DoxX-like_oxidoreductase"/>
</dbReference>
<evidence type="ECO:0000256" key="4">
    <source>
        <dbReference type="ARBA" id="ARBA00022692"/>
    </source>
</evidence>
<feature type="transmembrane region" description="Helical" evidence="7">
    <location>
        <begin position="57"/>
        <end position="77"/>
    </location>
</feature>
<keyword evidence="9" id="KW-1185">Reference proteome</keyword>
<keyword evidence="3" id="KW-1003">Cell membrane</keyword>
<evidence type="ECO:0000313" key="9">
    <source>
        <dbReference type="Proteomes" id="UP000238375"/>
    </source>
</evidence>
<evidence type="ECO:0000256" key="1">
    <source>
        <dbReference type="ARBA" id="ARBA00004651"/>
    </source>
</evidence>
<evidence type="ECO:0000256" key="5">
    <source>
        <dbReference type="ARBA" id="ARBA00022989"/>
    </source>
</evidence>
<evidence type="ECO:0000313" key="8">
    <source>
        <dbReference type="EMBL" id="PRY37628.1"/>
    </source>
</evidence>